<sequence length="441" mass="50033">MKKYFFQVFMGTLIVVSGWGFEPSQLASFQRVPKEELVKAIKSAVLVNRLSQLKDYILKNPSQFVSLDIPSVYLEVATNYYQTKNFYLSLMVATEGYFMKGNAEARAICAYYAARILYQQNNRESALFYVNRAIELLPQNHEFTLSVKRLKRQIRWEYISRSEGMPDESISDICFDGDDIWFSMWTGGIGRFSRSSLELIIFSQKNSGLKSDHTRTLALDGDTLWVGTYGGLCFYNKKSGKWQNVSGELSSVPVKKLFFYEGELYVATLGKGLFVKDKGNFRKIFETSVYVSDVLHGDRWMLIATMDKGVYVFEKGKQVAHILPGYTVKSLVLYRGMIYGGTHGNGMFVVKPGEWQNLSWVEGISSPYVETLQVYRDVLVIGTLGGGVNFLFPDKTVRVLTILDGLSSNDVVRIRPEKNRLWFGTLSGGIAILLVENMEDI</sequence>
<organism evidence="1 2">
    <name type="scientific">Thermospira aquatica</name>
    <dbReference type="NCBI Taxonomy" id="2828656"/>
    <lineage>
        <taxon>Bacteria</taxon>
        <taxon>Pseudomonadati</taxon>
        <taxon>Spirochaetota</taxon>
        <taxon>Spirochaetia</taxon>
        <taxon>Brevinematales</taxon>
        <taxon>Thermospiraceae</taxon>
        <taxon>Thermospira</taxon>
    </lineage>
</organism>
<dbReference type="KEGG" id="taqu:KDW03_04475"/>
<accession>A0AAX3BG09</accession>
<gene>
    <name evidence="1" type="ORF">KDW03_04475</name>
</gene>
<name>A0AAX3BG09_9SPIR</name>
<reference evidence="1" key="1">
    <citation type="submission" date="2021-04" db="EMBL/GenBank/DDBJ databases">
        <authorList>
            <person name="Postec A."/>
        </authorList>
    </citation>
    <scope>NUCLEOTIDE SEQUENCE</scope>
    <source>
        <strain evidence="1">F1F22</strain>
    </source>
</reference>
<dbReference type="EMBL" id="CP073355">
    <property type="protein sequence ID" value="URA11063.1"/>
    <property type="molecule type" value="Genomic_DNA"/>
</dbReference>
<dbReference type="InterPro" id="IPR015943">
    <property type="entry name" value="WD40/YVTN_repeat-like_dom_sf"/>
</dbReference>
<dbReference type="RefSeq" id="WP_271436197.1">
    <property type="nucleotide sequence ID" value="NZ_CP073355.1"/>
</dbReference>
<proteinExistence type="predicted"/>
<evidence type="ECO:0000313" key="1">
    <source>
        <dbReference type="EMBL" id="URA11063.1"/>
    </source>
</evidence>
<dbReference type="AlphaFoldDB" id="A0AAX3BG09"/>
<reference evidence="1" key="2">
    <citation type="submission" date="2022-06" db="EMBL/GenBank/DDBJ databases">
        <title>Thermospira aquatica gen. nov., sp. nov.</title>
        <authorList>
            <person name="Ben Ali Gam Z."/>
            <person name="Labat M."/>
        </authorList>
    </citation>
    <scope>NUCLEOTIDE SEQUENCE</scope>
    <source>
        <strain evidence="1">F1F22</strain>
    </source>
</reference>
<protein>
    <submittedName>
        <fullName evidence="1">Tetratricopeptide repeat protein</fullName>
    </submittedName>
</protein>
<dbReference type="InterPro" id="IPR011990">
    <property type="entry name" value="TPR-like_helical_dom_sf"/>
</dbReference>
<dbReference type="SUPFAM" id="SSF50998">
    <property type="entry name" value="Quinoprotein alcohol dehydrogenase-like"/>
    <property type="match status" value="1"/>
</dbReference>
<dbReference type="InterPro" id="IPR011047">
    <property type="entry name" value="Quinoprotein_ADH-like_sf"/>
</dbReference>
<dbReference type="Proteomes" id="UP001056539">
    <property type="component" value="Chromosome"/>
</dbReference>
<evidence type="ECO:0000313" key="2">
    <source>
        <dbReference type="Proteomes" id="UP001056539"/>
    </source>
</evidence>
<dbReference type="Gene3D" id="2.130.10.10">
    <property type="entry name" value="YVTN repeat-like/Quinoprotein amine dehydrogenase"/>
    <property type="match status" value="1"/>
</dbReference>
<dbReference type="SUPFAM" id="SSF48452">
    <property type="entry name" value="TPR-like"/>
    <property type="match status" value="1"/>
</dbReference>
<keyword evidence="2" id="KW-1185">Reference proteome</keyword>